<evidence type="ECO:0000313" key="4">
    <source>
        <dbReference type="EMBL" id="KAJ8314681.1"/>
    </source>
</evidence>
<accession>A0ABQ9FEN7</accession>
<dbReference type="PROSITE" id="PS50237">
    <property type="entry name" value="HECT"/>
    <property type="match status" value="1"/>
</dbReference>
<dbReference type="EMBL" id="JARBDR010000337">
    <property type="protein sequence ID" value="KAJ8314681.1"/>
    <property type="molecule type" value="Genomic_DNA"/>
</dbReference>
<gene>
    <name evidence="4" type="ORF">KUTeg_006831</name>
</gene>
<dbReference type="Proteomes" id="UP001217089">
    <property type="component" value="Unassembled WGS sequence"/>
</dbReference>
<dbReference type="Pfam" id="PF00632">
    <property type="entry name" value="HECT"/>
    <property type="match status" value="1"/>
</dbReference>
<keyword evidence="1 2" id="KW-0833">Ubl conjugation pathway</keyword>
<dbReference type="SUPFAM" id="SSF56204">
    <property type="entry name" value="Hect, E3 ligase catalytic domain"/>
    <property type="match status" value="1"/>
</dbReference>
<feature type="non-terminal residue" evidence="4">
    <location>
        <position position="187"/>
    </location>
</feature>
<sequence length="187" mass="21264">MCPRKTCNSLLKFKITDALVMYVQIDEQVVAELNAEDLGKYLKRYGDCIAAITFAKQLKIAHKTLIQEVKYIIDVIGHIGDDMLKTLFPDVKSFFSSYEQLMPSVSRMLALFNCNPVTTEQNKCLGYLQRFARGRNKKQLKQLLRFLTGSDIICVNKIDVSFIIRHGKGRLPSVHTCGPLLELPSTY</sequence>
<proteinExistence type="predicted"/>
<evidence type="ECO:0000259" key="3">
    <source>
        <dbReference type="PROSITE" id="PS50237"/>
    </source>
</evidence>
<evidence type="ECO:0000256" key="2">
    <source>
        <dbReference type="PROSITE-ProRule" id="PRU00104"/>
    </source>
</evidence>
<protein>
    <recommendedName>
        <fullName evidence="3">HECT domain-containing protein</fullName>
    </recommendedName>
</protein>
<evidence type="ECO:0000256" key="1">
    <source>
        <dbReference type="ARBA" id="ARBA00022786"/>
    </source>
</evidence>
<comment type="caution">
    <text evidence="4">The sequence shown here is derived from an EMBL/GenBank/DDBJ whole genome shotgun (WGS) entry which is preliminary data.</text>
</comment>
<feature type="domain" description="HECT" evidence="3">
    <location>
        <begin position="136"/>
        <end position="187"/>
    </location>
</feature>
<feature type="active site" description="Glycyl thioester intermediate" evidence="2">
    <location>
        <position position="177"/>
    </location>
</feature>
<dbReference type="Gene3D" id="3.30.2410.10">
    <property type="entry name" value="Hect, E3 ligase catalytic domain"/>
    <property type="match status" value="1"/>
</dbReference>
<name>A0ABQ9FEN7_TEGGR</name>
<dbReference type="InterPro" id="IPR000569">
    <property type="entry name" value="HECT_dom"/>
</dbReference>
<organism evidence="4 5">
    <name type="scientific">Tegillarca granosa</name>
    <name type="common">Malaysian cockle</name>
    <name type="synonym">Anadara granosa</name>
    <dbReference type="NCBI Taxonomy" id="220873"/>
    <lineage>
        <taxon>Eukaryota</taxon>
        <taxon>Metazoa</taxon>
        <taxon>Spiralia</taxon>
        <taxon>Lophotrochozoa</taxon>
        <taxon>Mollusca</taxon>
        <taxon>Bivalvia</taxon>
        <taxon>Autobranchia</taxon>
        <taxon>Pteriomorphia</taxon>
        <taxon>Arcoida</taxon>
        <taxon>Arcoidea</taxon>
        <taxon>Arcidae</taxon>
        <taxon>Tegillarca</taxon>
    </lineage>
</organism>
<reference evidence="4 5" key="1">
    <citation type="submission" date="2022-12" db="EMBL/GenBank/DDBJ databases">
        <title>Chromosome-level genome of Tegillarca granosa.</title>
        <authorList>
            <person name="Kim J."/>
        </authorList>
    </citation>
    <scope>NUCLEOTIDE SEQUENCE [LARGE SCALE GENOMIC DNA]</scope>
    <source>
        <strain evidence="4">Teg-2019</strain>
        <tissue evidence="4">Adductor muscle</tissue>
    </source>
</reference>
<dbReference type="InterPro" id="IPR035983">
    <property type="entry name" value="Hect_E3_ubiquitin_ligase"/>
</dbReference>
<evidence type="ECO:0000313" key="5">
    <source>
        <dbReference type="Proteomes" id="UP001217089"/>
    </source>
</evidence>
<keyword evidence="5" id="KW-1185">Reference proteome</keyword>